<reference evidence="2" key="1">
    <citation type="submission" date="2017-06" db="EMBL/GenBank/DDBJ databases">
        <title>Whole genome sequence of Laribacter hongkongensis LHGZ1.</title>
        <authorList>
            <person name="Chen D."/>
            <person name="Wu H."/>
            <person name="Chen J."/>
        </authorList>
    </citation>
    <scope>NUCLEOTIDE SEQUENCE [LARGE SCALE GENOMIC DNA]</scope>
    <source>
        <strain evidence="2">LHGZ1</strain>
    </source>
</reference>
<evidence type="ECO:0000313" key="2">
    <source>
        <dbReference type="Proteomes" id="UP000197424"/>
    </source>
</evidence>
<protein>
    <submittedName>
        <fullName evidence="1">Uncharacterized protein</fullName>
    </submittedName>
</protein>
<proteinExistence type="predicted"/>
<dbReference type="AlphaFoldDB" id="A0A248LET7"/>
<dbReference type="Proteomes" id="UP000197424">
    <property type="component" value="Chromosome"/>
</dbReference>
<sequence length="47" mass="5371">MQKPAKALIWRGKNRIVPALPQRVFTIRATLLQTCPRLMLPMGRIGQ</sequence>
<organism evidence="1 2">
    <name type="scientific">Laribacter hongkongensis</name>
    <dbReference type="NCBI Taxonomy" id="168471"/>
    <lineage>
        <taxon>Bacteria</taxon>
        <taxon>Pseudomonadati</taxon>
        <taxon>Pseudomonadota</taxon>
        <taxon>Betaproteobacteria</taxon>
        <taxon>Neisseriales</taxon>
        <taxon>Aquaspirillaceae</taxon>
        <taxon>Laribacter</taxon>
    </lineage>
</organism>
<evidence type="ECO:0000313" key="1">
    <source>
        <dbReference type="EMBL" id="ASJ22989.1"/>
    </source>
</evidence>
<name>A0A248LET7_9NEIS</name>
<dbReference type="EMBL" id="CP022115">
    <property type="protein sequence ID" value="ASJ22989.1"/>
    <property type="molecule type" value="Genomic_DNA"/>
</dbReference>
<accession>A0A248LET7</accession>
<gene>
    <name evidence="1" type="ORF">LHGZ1_0158</name>
</gene>